<evidence type="ECO:0000313" key="2">
    <source>
        <dbReference type="EMBL" id="GAA4412117.1"/>
    </source>
</evidence>
<comment type="caution">
    <text evidence="2">The sequence shown here is derived from an EMBL/GenBank/DDBJ whole genome shotgun (WGS) entry which is preliminary data.</text>
</comment>
<evidence type="ECO:0000256" key="1">
    <source>
        <dbReference type="SAM" id="Phobius"/>
    </source>
</evidence>
<dbReference type="Proteomes" id="UP001500936">
    <property type="component" value="Unassembled WGS sequence"/>
</dbReference>
<keyword evidence="3" id="KW-1185">Reference proteome</keyword>
<proteinExistence type="predicted"/>
<sequence length="181" mass="20399">MAVGRNAVSLLFTNNHNKYTMKRFPYLLTWFLGLGFLFGMPAFRTTTVAPSFVSKAWKIQSIKLDNPVDFNGDGRPDTELASFLDACTRDDALIFEANSNLITDKGTLHCREDEPAKELTGHWIYDLDTHVISVVDLKRIDDTVQWKVLESTSDTLIIRFDVLPVDGRTALKATMTLKAAR</sequence>
<keyword evidence="1" id="KW-0812">Transmembrane</keyword>
<dbReference type="EMBL" id="BAABHB010000009">
    <property type="protein sequence ID" value="GAA4412117.1"/>
    <property type="molecule type" value="Genomic_DNA"/>
</dbReference>
<reference evidence="3" key="1">
    <citation type="journal article" date="2019" name="Int. J. Syst. Evol. Microbiol.">
        <title>The Global Catalogue of Microorganisms (GCM) 10K type strain sequencing project: providing services to taxonomists for standard genome sequencing and annotation.</title>
        <authorList>
            <consortium name="The Broad Institute Genomics Platform"/>
            <consortium name="The Broad Institute Genome Sequencing Center for Infectious Disease"/>
            <person name="Wu L."/>
            <person name="Ma J."/>
        </authorList>
    </citation>
    <scope>NUCLEOTIDE SEQUENCE [LARGE SCALE GENOMIC DNA]</scope>
    <source>
        <strain evidence="3">JCM 17925</strain>
    </source>
</reference>
<gene>
    <name evidence="2" type="ORF">GCM10023187_38730</name>
</gene>
<keyword evidence="1" id="KW-0472">Membrane</keyword>
<keyword evidence="1" id="KW-1133">Transmembrane helix</keyword>
<name>A0ABP8KPV9_9BACT</name>
<accession>A0ABP8KPV9</accession>
<protein>
    <recommendedName>
        <fullName evidence="4">Lipocalin-like domain-containing protein</fullName>
    </recommendedName>
</protein>
<organism evidence="2 3">
    <name type="scientific">Nibrella viscosa</name>
    <dbReference type="NCBI Taxonomy" id="1084524"/>
    <lineage>
        <taxon>Bacteria</taxon>
        <taxon>Pseudomonadati</taxon>
        <taxon>Bacteroidota</taxon>
        <taxon>Cytophagia</taxon>
        <taxon>Cytophagales</taxon>
        <taxon>Spirosomataceae</taxon>
        <taxon>Nibrella</taxon>
    </lineage>
</organism>
<evidence type="ECO:0008006" key="4">
    <source>
        <dbReference type="Google" id="ProtNLM"/>
    </source>
</evidence>
<feature type="transmembrane region" description="Helical" evidence="1">
    <location>
        <begin position="24"/>
        <end position="43"/>
    </location>
</feature>
<evidence type="ECO:0000313" key="3">
    <source>
        <dbReference type="Proteomes" id="UP001500936"/>
    </source>
</evidence>